<gene>
    <name evidence="2" type="ORF">A2817_00995</name>
</gene>
<comment type="caution">
    <text evidence="2">The sequence shown here is derived from an EMBL/GenBank/DDBJ whole genome shotgun (WGS) entry which is preliminary data.</text>
</comment>
<evidence type="ECO:0000313" key="3">
    <source>
        <dbReference type="Proteomes" id="UP000177594"/>
    </source>
</evidence>
<dbReference type="EMBL" id="MGIZ01000064">
    <property type="protein sequence ID" value="OGM96868.1"/>
    <property type="molecule type" value="Genomic_DNA"/>
</dbReference>
<reference evidence="2 3" key="1">
    <citation type="journal article" date="2016" name="Nat. Commun.">
        <title>Thousands of microbial genomes shed light on interconnected biogeochemical processes in an aquifer system.</title>
        <authorList>
            <person name="Anantharaman K."/>
            <person name="Brown C.T."/>
            <person name="Hug L.A."/>
            <person name="Sharon I."/>
            <person name="Castelle C.J."/>
            <person name="Probst A.J."/>
            <person name="Thomas B.C."/>
            <person name="Singh A."/>
            <person name="Wilkins M.J."/>
            <person name="Karaoz U."/>
            <person name="Brodie E.L."/>
            <person name="Williams K.H."/>
            <person name="Hubbard S.S."/>
            <person name="Banfield J.F."/>
        </authorList>
    </citation>
    <scope>NUCLEOTIDE SEQUENCE [LARGE SCALE GENOMIC DNA]</scope>
</reference>
<dbReference type="Proteomes" id="UP000177594">
    <property type="component" value="Unassembled WGS sequence"/>
</dbReference>
<feature type="region of interest" description="Disordered" evidence="1">
    <location>
        <begin position="1"/>
        <end position="26"/>
    </location>
</feature>
<protein>
    <submittedName>
        <fullName evidence="2">Uncharacterized protein</fullName>
    </submittedName>
</protein>
<evidence type="ECO:0000256" key="1">
    <source>
        <dbReference type="SAM" id="MobiDB-lite"/>
    </source>
</evidence>
<name>A0A1F8E9R3_9BACT</name>
<dbReference type="AlphaFoldDB" id="A0A1F8E9R3"/>
<proteinExistence type="predicted"/>
<sequence>MFSESFKENKDPEQNHRPKQEGEFFGMTPAEKELLTKAKDKYKTPEDLLRGVGWVKKTGEKVEFELKYHKLPPHKLPSKSKK</sequence>
<organism evidence="2 3">
    <name type="scientific">Candidatus Yanofskybacteria bacterium RIFCSPHIGHO2_01_FULL_39_8b</name>
    <dbReference type="NCBI Taxonomy" id="1802659"/>
    <lineage>
        <taxon>Bacteria</taxon>
        <taxon>Candidatus Yanofskyibacteriota</taxon>
    </lineage>
</organism>
<feature type="compositionally biased region" description="Basic and acidic residues" evidence="1">
    <location>
        <begin position="1"/>
        <end position="22"/>
    </location>
</feature>
<evidence type="ECO:0000313" key="2">
    <source>
        <dbReference type="EMBL" id="OGM96868.1"/>
    </source>
</evidence>
<accession>A0A1F8E9R3</accession>